<reference evidence="2 3" key="2">
    <citation type="submission" date="2018-03" db="EMBL/GenBank/DDBJ databases">
        <title>The ancient ancestry and fast evolution of plastids.</title>
        <authorList>
            <person name="Moore K.R."/>
            <person name="Magnabosco C."/>
            <person name="Momper L."/>
            <person name="Gold D.A."/>
            <person name="Bosak T."/>
            <person name="Fournier G.P."/>
        </authorList>
    </citation>
    <scope>NUCLEOTIDE SEQUENCE [LARGE SCALE GENOMIC DNA]</scope>
    <source>
        <strain evidence="2 3">ULC18</strain>
    </source>
</reference>
<organism evidence="2 3">
    <name type="scientific">Stenomitos frigidus ULC18</name>
    <dbReference type="NCBI Taxonomy" id="2107698"/>
    <lineage>
        <taxon>Bacteria</taxon>
        <taxon>Bacillati</taxon>
        <taxon>Cyanobacteriota</taxon>
        <taxon>Cyanophyceae</taxon>
        <taxon>Leptolyngbyales</taxon>
        <taxon>Leptolyngbyaceae</taxon>
        <taxon>Stenomitos</taxon>
    </lineage>
</organism>
<reference evidence="3" key="1">
    <citation type="submission" date="2018-02" db="EMBL/GenBank/DDBJ databases">
        <authorList>
            <person name="Moore K."/>
            <person name="Momper L."/>
        </authorList>
    </citation>
    <scope>NUCLEOTIDE SEQUENCE [LARGE SCALE GENOMIC DNA]</scope>
    <source>
        <strain evidence="3">ULC18</strain>
    </source>
</reference>
<comment type="caution">
    <text evidence="2">The sequence shown here is derived from an EMBL/GenBank/DDBJ whole genome shotgun (WGS) entry which is preliminary data.</text>
</comment>
<dbReference type="EMBL" id="PVWK01000083">
    <property type="protein sequence ID" value="PSB28124.1"/>
    <property type="molecule type" value="Genomic_DNA"/>
</dbReference>
<dbReference type="Proteomes" id="UP000239576">
    <property type="component" value="Unassembled WGS sequence"/>
</dbReference>
<sequence length="161" mass="17380">MGNHFTLKSLSFYGGAIAFVIILFSMVTAYGEANLKAPQKIAGRYQIPAQDLPGCLKSEQLILLVQQSGIYLTGSLLTVDTVDTLEKRAIERPSMTGNWKNQRLALHGDASYLPKCQGDVKIQGAIAQQSLNGTLNLSAAPGDIPFTARLEALQPKQPQGH</sequence>
<dbReference type="RefSeq" id="WP_106257064.1">
    <property type="nucleotide sequence ID" value="NZ_CAWNSW010000092.1"/>
</dbReference>
<evidence type="ECO:0000313" key="3">
    <source>
        <dbReference type="Proteomes" id="UP000239576"/>
    </source>
</evidence>
<gene>
    <name evidence="2" type="ORF">C7B82_14860</name>
</gene>
<keyword evidence="3" id="KW-1185">Reference proteome</keyword>
<dbReference type="AlphaFoldDB" id="A0A2T1E648"/>
<name>A0A2T1E648_9CYAN</name>
<protein>
    <submittedName>
        <fullName evidence="2">Uncharacterized protein</fullName>
    </submittedName>
</protein>
<evidence type="ECO:0000313" key="2">
    <source>
        <dbReference type="EMBL" id="PSB28124.1"/>
    </source>
</evidence>
<dbReference type="OrthoDB" id="427285at2"/>
<evidence type="ECO:0000256" key="1">
    <source>
        <dbReference type="SAM" id="Phobius"/>
    </source>
</evidence>
<feature type="transmembrane region" description="Helical" evidence="1">
    <location>
        <begin position="12"/>
        <end position="31"/>
    </location>
</feature>
<keyword evidence="1" id="KW-0472">Membrane</keyword>
<keyword evidence="1" id="KW-1133">Transmembrane helix</keyword>
<proteinExistence type="predicted"/>
<keyword evidence="1" id="KW-0812">Transmembrane</keyword>
<accession>A0A2T1E648</accession>